<organism evidence="6 7">
    <name type="scientific">Porites evermanni</name>
    <dbReference type="NCBI Taxonomy" id="104178"/>
    <lineage>
        <taxon>Eukaryota</taxon>
        <taxon>Metazoa</taxon>
        <taxon>Cnidaria</taxon>
        <taxon>Anthozoa</taxon>
        <taxon>Hexacorallia</taxon>
        <taxon>Scleractinia</taxon>
        <taxon>Fungiina</taxon>
        <taxon>Poritidae</taxon>
        <taxon>Porites</taxon>
    </lineage>
</organism>
<sequence>MEQGNPNQELKVNYAPAIYDHVLVGHVVSTSTVVDEFECHQNCLRNDSCKSFNVHPGADIAKRFCELNNETRKMKPDDFVEKKESSYYEQVKVRSTRGWNSKQPAYSCKSIRDSGDSKGDGRYWIDPANSGNSLKVYCDMTTDGGFEGVGGASPNSPSRRISHVLRKRQTNYCLTKSFNQ</sequence>
<dbReference type="Pfam" id="PF01410">
    <property type="entry name" value="COLFI"/>
    <property type="match status" value="1"/>
</dbReference>
<keyword evidence="3" id="KW-0176">Collagen</keyword>
<dbReference type="Gene3D" id="3.30.750.130">
    <property type="match status" value="1"/>
</dbReference>
<dbReference type="NCBIfam" id="NF040941">
    <property type="entry name" value="GGGWT_bact"/>
    <property type="match status" value="1"/>
</dbReference>
<evidence type="ECO:0000256" key="4">
    <source>
        <dbReference type="ARBA" id="ARBA00023157"/>
    </source>
</evidence>
<evidence type="ECO:0000256" key="3">
    <source>
        <dbReference type="ARBA" id="ARBA00023119"/>
    </source>
</evidence>
<gene>
    <name evidence="6" type="ORF">PEVE_00031186</name>
</gene>
<keyword evidence="4" id="KW-1015">Disulfide bond</keyword>
<dbReference type="InterPro" id="IPR000885">
    <property type="entry name" value="Fib_collagen_C"/>
</dbReference>
<dbReference type="InterPro" id="IPR003609">
    <property type="entry name" value="Pan_app"/>
</dbReference>
<evidence type="ECO:0000256" key="1">
    <source>
        <dbReference type="ARBA" id="ARBA00004613"/>
    </source>
</evidence>
<evidence type="ECO:0000313" key="7">
    <source>
        <dbReference type="Proteomes" id="UP001159427"/>
    </source>
</evidence>
<dbReference type="EMBL" id="CALNXI010004446">
    <property type="protein sequence ID" value="CAH3195836.1"/>
    <property type="molecule type" value="Genomic_DNA"/>
</dbReference>
<protein>
    <recommendedName>
        <fullName evidence="5">Apple domain-containing protein</fullName>
    </recommendedName>
</protein>
<dbReference type="SUPFAM" id="SSF57414">
    <property type="entry name" value="Hairpin loop containing domain-like"/>
    <property type="match status" value="1"/>
</dbReference>
<dbReference type="PROSITE" id="PS50948">
    <property type="entry name" value="PAN"/>
    <property type="match status" value="1"/>
</dbReference>
<reference evidence="6 7" key="1">
    <citation type="submission" date="2022-05" db="EMBL/GenBank/DDBJ databases">
        <authorList>
            <consortium name="Genoscope - CEA"/>
            <person name="William W."/>
        </authorList>
    </citation>
    <scope>NUCLEOTIDE SEQUENCE [LARGE SCALE GENOMIC DNA]</scope>
</reference>
<dbReference type="SUPFAM" id="SSF56496">
    <property type="entry name" value="Fibrinogen C-terminal domain-like"/>
    <property type="match status" value="1"/>
</dbReference>
<evidence type="ECO:0000256" key="2">
    <source>
        <dbReference type="ARBA" id="ARBA00022525"/>
    </source>
</evidence>
<feature type="domain" description="Apple" evidence="5">
    <location>
        <begin position="15"/>
        <end position="92"/>
    </location>
</feature>
<comment type="subcellular location">
    <subcellularLocation>
        <location evidence="1">Secreted</location>
    </subcellularLocation>
</comment>
<name>A0ABN8SZA4_9CNID</name>
<keyword evidence="2" id="KW-0964">Secreted</keyword>
<proteinExistence type="predicted"/>
<dbReference type="PANTHER" id="PTHR16146">
    <property type="entry name" value="INTELECTIN"/>
    <property type="match status" value="1"/>
</dbReference>
<keyword evidence="7" id="KW-1185">Reference proteome</keyword>
<accession>A0ABN8SZA4</accession>
<evidence type="ECO:0000259" key="5">
    <source>
        <dbReference type="PROSITE" id="PS50948"/>
    </source>
</evidence>
<dbReference type="InterPro" id="IPR036056">
    <property type="entry name" value="Fibrinogen-like_C"/>
</dbReference>
<dbReference type="PANTHER" id="PTHR16146:SF46">
    <property type="entry name" value="INTELECTIN-1A-RELATED"/>
    <property type="match status" value="1"/>
</dbReference>
<comment type="caution">
    <text evidence="6">The sequence shown here is derived from an EMBL/GenBank/DDBJ whole genome shotgun (WGS) entry which is preliminary data.</text>
</comment>
<dbReference type="SMART" id="SM00473">
    <property type="entry name" value="PAN_AP"/>
    <property type="match status" value="1"/>
</dbReference>
<evidence type="ECO:0000313" key="6">
    <source>
        <dbReference type="EMBL" id="CAH3195836.1"/>
    </source>
</evidence>
<dbReference type="Proteomes" id="UP001159427">
    <property type="component" value="Unassembled WGS sequence"/>
</dbReference>
<dbReference type="Pfam" id="PF00024">
    <property type="entry name" value="PAN_1"/>
    <property type="match status" value="1"/>
</dbReference>
<dbReference type="Gene3D" id="3.50.4.10">
    <property type="entry name" value="Hepatocyte Growth Factor"/>
    <property type="match status" value="1"/>
</dbReference>